<comment type="caution">
    <text evidence="2">The sequence shown here is derived from an EMBL/GenBank/DDBJ whole genome shotgun (WGS) entry which is preliminary data.</text>
</comment>
<organism evidence="2 3">
    <name type="scientific">Oligosphaera ethanolica</name>
    <dbReference type="NCBI Taxonomy" id="760260"/>
    <lineage>
        <taxon>Bacteria</taxon>
        <taxon>Pseudomonadati</taxon>
        <taxon>Lentisphaerota</taxon>
        <taxon>Oligosphaeria</taxon>
        <taxon>Oligosphaerales</taxon>
        <taxon>Oligosphaeraceae</taxon>
        <taxon>Oligosphaera</taxon>
    </lineage>
</organism>
<dbReference type="PANTHER" id="PTHR12756:SF11">
    <property type="entry name" value="CYTOSOLIC CARBOXYPEPTIDASE 1"/>
    <property type="match status" value="1"/>
</dbReference>
<dbReference type="EMBL" id="JAUSVL010000001">
    <property type="protein sequence ID" value="MDQ0290627.1"/>
    <property type="molecule type" value="Genomic_DNA"/>
</dbReference>
<comment type="cofactor">
    <cofactor evidence="1">
        <name>Zn(2+)</name>
        <dbReference type="ChEBI" id="CHEBI:29105"/>
    </cofactor>
</comment>
<sequence>MSVRIDADIPGGNIIVESIDDRTIVLRKDLRDTHGQWFFWKFRARFDTVGDYHFRIGEGPSIGPRGPAVSADQGLSWDFLGRDCVNYQDESFVYHCADAPQERLFCVCIPYLQSDLERFLQTQPAGAIRVDTLCRTRQGRAVELLSIGKPEAPKRLLLTCRHHANESMANFVIEGIISEFVAKPDRYRDIFTRVVPFVDKDGVENGDQGKNRWPHDHNRDYGPLTVHIETRAIMTLVEREQQHLMIDLHCPWLRGKDNEAVYFVGKNNPRLQAGIERFSQLLSEEAPPQAPHFTSDDIPFGSSWNTGSNYAQGKGFTLWAGENSWEPDSMSVEIPFATAHGQPFDRAGARDLGRAFARSICRFLGLDNA</sequence>
<name>A0AAE3VHI7_9BACT</name>
<dbReference type="Proteomes" id="UP001238163">
    <property type="component" value="Unassembled WGS sequence"/>
</dbReference>
<evidence type="ECO:0000313" key="2">
    <source>
        <dbReference type="EMBL" id="MDQ0290627.1"/>
    </source>
</evidence>
<evidence type="ECO:0000256" key="1">
    <source>
        <dbReference type="ARBA" id="ARBA00001947"/>
    </source>
</evidence>
<evidence type="ECO:0000313" key="3">
    <source>
        <dbReference type="Proteomes" id="UP001238163"/>
    </source>
</evidence>
<reference evidence="2" key="1">
    <citation type="submission" date="2023-07" db="EMBL/GenBank/DDBJ databases">
        <title>Genomic Encyclopedia of Type Strains, Phase IV (KMG-IV): sequencing the most valuable type-strain genomes for metagenomic binning, comparative biology and taxonomic classification.</title>
        <authorList>
            <person name="Goeker M."/>
        </authorList>
    </citation>
    <scope>NUCLEOTIDE SEQUENCE</scope>
    <source>
        <strain evidence="2">DSM 24202</strain>
    </source>
</reference>
<dbReference type="Gene3D" id="3.40.630.10">
    <property type="entry name" value="Zn peptidases"/>
    <property type="match status" value="1"/>
</dbReference>
<keyword evidence="3" id="KW-1185">Reference proteome</keyword>
<proteinExistence type="predicted"/>
<accession>A0AAE3VHI7</accession>
<dbReference type="InterPro" id="IPR050821">
    <property type="entry name" value="Cytosolic_carboxypeptidase"/>
</dbReference>
<evidence type="ECO:0008006" key="4">
    <source>
        <dbReference type="Google" id="ProtNLM"/>
    </source>
</evidence>
<dbReference type="RefSeq" id="WP_307262310.1">
    <property type="nucleotide sequence ID" value="NZ_JAUSVL010000001.1"/>
</dbReference>
<dbReference type="PANTHER" id="PTHR12756">
    <property type="entry name" value="CYTOSOLIC CARBOXYPEPTIDASE"/>
    <property type="match status" value="1"/>
</dbReference>
<gene>
    <name evidence="2" type="ORF">J3R75_002734</name>
</gene>
<protein>
    <recommendedName>
        <fullName evidence="4">Peptidase M14 carboxypeptidase A domain-containing protein</fullName>
    </recommendedName>
</protein>
<dbReference type="AlphaFoldDB" id="A0AAE3VHI7"/>
<dbReference type="SUPFAM" id="SSF53187">
    <property type="entry name" value="Zn-dependent exopeptidases"/>
    <property type="match status" value="1"/>
</dbReference>